<gene>
    <name evidence="1" type="ORF">AFUS01_LOCUS37002</name>
</gene>
<reference evidence="1" key="1">
    <citation type="submission" date="2021-06" db="EMBL/GenBank/DDBJ databases">
        <authorList>
            <person name="Hodson N. C."/>
            <person name="Mongue J. A."/>
            <person name="Jaron S. K."/>
        </authorList>
    </citation>
    <scope>NUCLEOTIDE SEQUENCE</scope>
</reference>
<organism evidence="1 2">
    <name type="scientific">Allacma fusca</name>
    <dbReference type="NCBI Taxonomy" id="39272"/>
    <lineage>
        <taxon>Eukaryota</taxon>
        <taxon>Metazoa</taxon>
        <taxon>Ecdysozoa</taxon>
        <taxon>Arthropoda</taxon>
        <taxon>Hexapoda</taxon>
        <taxon>Collembola</taxon>
        <taxon>Symphypleona</taxon>
        <taxon>Sminthuridae</taxon>
        <taxon>Allacma</taxon>
    </lineage>
</organism>
<evidence type="ECO:0000313" key="2">
    <source>
        <dbReference type="Proteomes" id="UP000708208"/>
    </source>
</evidence>
<dbReference type="Proteomes" id="UP000708208">
    <property type="component" value="Unassembled WGS sequence"/>
</dbReference>
<name>A0A8J2LPI4_9HEXA</name>
<keyword evidence="2" id="KW-1185">Reference proteome</keyword>
<accession>A0A8J2LPI4</accession>
<evidence type="ECO:0000313" key="1">
    <source>
        <dbReference type="EMBL" id="CAG7826984.1"/>
    </source>
</evidence>
<comment type="caution">
    <text evidence="1">The sequence shown here is derived from an EMBL/GenBank/DDBJ whole genome shotgun (WGS) entry which is preliminary data.</text>
</comment>
<protein>
    <submittedName>
        <fullName evidence="1">Uncharacterized protein</fullName>
    </submittedName>
</protein>
<sequence length="107" mass="12403">MEGCSQGIWNNVKFPHSHKIWSSSSLTTVRKDFDDLEKQNQIALTQFVVCTDNTHAGYLTQLTQMVRVFVNGFRLLVEVLLKQRFNPVSGLVLKNPFKYFKLNRNRA</sequence>
<dbReference type="AlphaFoldDB" id="A0A8J2LPI4"/>
<proteinExistence type="predicted"/>
<dbReference type="EMBL" id="CAJVCH010541849">
    <property type="protein sequence ID" value="CAG7826984.1"/>
    <property type="molecule type" value="Genomic_DNA"/>
</dbReference>